<name>A0A559IYX5_9BACL</name>
<gene>
    <name evidence="2" type="ORF">FPZ44_06985</name>
</gene>
<dbReference type="Proteomes" id="UP000318102">
    <property type="component" value="Unassembled WGS sequence"/>
</dbReference>
<keyword evidence="1" id="KW-1133">Transmembrane helix</keyword>
<proteinExistence type="predicted"/>
<keyword evidence="3" id="KW-1185">Reference proteome</keyword>
<dbReference type="AlphaFoldDB" id="A0A559IYX5"/>
<keyword evidence="1" id="KW-0472">Membrane</keyword>
<evidence type="ECO:0000313" key="2">
    <source>
        <dbReference type="EMBL" id="TVX92820.1"/>
    </source>
</evidence>
<dbReference type="InterPro" id="IPR049722">
    <property type="entry name" value="Prli42-like"/>
</dbReference>
<evidence type="ECO:0000313" key="3">
    <source>
        <dbReference type="Proteomes" id="UP000318102"/>
    </source>
</evidence>
<protein>
    <submittedName>
        <fullName evidence="2">DUF4044 domain-containing protein</fullName>
    </submittedName>
</protein>
<sequence>MQSKRWFKIIVYVMLIAMIASTLIFLIEPILYGL</sequence>
<evidence type="ECO:0000256" key="1">
    <source>
        <dbReference type="SAM" id="Phobius"/>
    </source>
</evidence>
<keyword evidence="1" id="KW-0812">Transmembrane</keyword>
<dbReference type="RefSeq" id="WP_144988652.1">
    <property type="nucleotide sequence ID" value="NZ_VNJK01000001.1"/>
</dbReference>
<feature type="transmembrane region" description="Helical" evidence="1">
    <location>
        <begin position="9"/>
        <end position="32"/>
    </location>
</feature>
<accession>A0A559IYX5</accession>
<reference evidence="2 3" key="1">
    <citation type="submission" date="2019-07" db="EMBL/GenBank/DDBJ databases">
        <authorList>
            <person name="Kim J."/>
        </authorList>
    </citation>
    <scope>NUCLEOTIDE SEQUENCE [LARGE SCALE GENOMIC DNA]</scope>
    <source>
        <strain evidence="2 3">N4</strain>
    </source>
</reference>
<organism evidence="2 3">
    <name type="scientific">Paenibacillus agilis</name>
    <dbReference type="NCBI Taxonomy" id="3020863"/>
    <lineage>
        <taxon>Bacteria</taxon>
        <taxon>Bacillati</taxon>
        <taxon>Bacillota</taxon>
        <taxon>Bacilli</taxon>
        <taxon>Bacillales</taxon>
        <taxon>Paenibacillaceae</taxon>
        <taxon>Paenibacillus</taxon>
    </lineage>
</organism>
<dbReference type="OrthoDB" id="2645726at2"/>
<dbReference type="NCBIfam" id="NF033880">
    <property type="entry name" value="Prli42"/>
    <property type="match status" value="1"/>
</dbReference>
<dbReference type="EMBL" id="VNJK01000001">
    <property type="protein sequence ID" value="TVX92820.1"/>
    <property type="molecule type" value="Genomic_DNA"/>
</dbReference>
<comment type="caution">
    <text evidence="2">The sequence shown here is derived from an EMBL/GenBank/DDBJ whole genome shotgun (WGS) entry which is preliminary data.</text>
</comment>